<protein>
    <recommendedName>
        <fullName evidence="8">TF-B3 domain-containing protein</fullName>
    </recommendedName>
</protein>
<keyword evidence="5" id="KW-0539">Nucleus</keyword>
<dbReference type="Pfam" id="PF03754">
    <property type="entry name" value="At2g31720-like"/>
    <property type="match status" value="1"/>
</dbReference>
<sequence length="291" mass="33797">MRNTRARKFTEQFFCNGGKSMIKKAVENNSDEREINWGVGVSDQEFFRLEKSSQKRVVQENRVFKINRRGSGNFALERQFPIIRKRSRELANEDQQRFRKKAKRNIIVRVEVPPVAIINRELDIDFKKKIVQTGGSLESVKLVIEKRLFMSDVKRAEGRFSIPQKQVNSVFLEPEEDERLNMRNGDNMCEMRVKLIEPSGEIGEINLRKWFMNKENGNTSLSYVLVTYWNEVVKTNDLKIGTKVQLWAFRKSTDLCFALVKRGVLHVAHQVVMALELVALQSYDITFSCGG</sequence>
<keyword evidence="7" id="KW-1185">Reference proteome</keyword>
<dbReference type="GO" id="GO:0003677">
    <property type="term" value="F:DNA binding"/>
    <property type="evidence" value="ECO:0007669"/>
    <property type="project" value="UniProtKB-KW"/>
</dbReference>
<reference evidence="7" key="2">
    <citation type="journal article" date="2017" name="J. Anim. Genet.">
        <title>Multiple reference genome sequences of hot pepper reveal the massive evolution of plant disease resistance genes by retroduplication.</title>
        <authorList>
            <person name="Kim S."/>
            <person name="Park J."/>
            <person name="Yeom S.-I."/>
            <person name="Kim Y.-M."/>
            <person name="Seo E."/>
            <person name="Kim K.-T."/>
            <person name="Kim M.-S."/>
            <person name="Lee J.M."/>
            <person name="Cheong K."/>
            <person name="Shin H.-S."/>
            <person name="Kim S.-B."/>
            <person name="Han K."/>
            <person name="Lee J."/>
            <person name="Park M."/>
            <person name="Lee H.-A."/>
            <person name="Lee H.-Y."/>
            <person name="Lee Y."/>
            <person name="Oh S."/>
            <person name="Lee J.H."/>
            <person name="Choi E."/>
            <person name="Choi E."/>
            <person name="Lee S.E."/>
            <person name="Jeon J."/>
            <person name="Kim H."/>
            <person name="Choi G."/>
            <person name="Song H."/>
            <person name="Lee J."/>
            <person name="Lee S.-C."/>
            <person name="Kwon J.-K."/>
            <person name="Lee H.-Y."/>
            <person name="Koo N."/>
            <person name="Hong Y."/>
            <person name="Kim R.W."/>
            <person name="Kang W.-H."/>
            <person name="Huh J.H."/>
            <person name="Kang B.-C."/>
            <person name="Yang T.-J."/>
            <person name="Lee Y.-H."/>
            <person name="Bennetzen J.L."/>
            <person name="Choi D."/>
        </authorList>
    </citation>
    <scope>NUCLEOTIDE SEQUENCE [LARGE SCALE GENOMIC DNA]</scope>
    <source>
        <strain evidence="7">cv. PBC81</strain>
    </source>
</reference>
<dbReference type="STRING" id="33114.A0A2G2VG11"/>
<evidence type="ECO:0000313" key="6">
    <source>
        <dbReference type="EMBL" id="PHT31879.1"/>
    </source>
</evidence>
<comment type="subcellular location">
    <subcellularLocation>
        <location evidence="1">Nucleus</location>
    </subcellularLocation>
</comment>
<keyword evidence="2" id="KW-0805">Transcription regulation</keyword>
<name>A0A2G2VG11_CAPBA</name>
<evidence type="ECO:0008006" key="8">
    <source>
        <dbReference type="Google" id="ProtNLM"/>
    </source>
</evidence>
<organism evidence="6 7">
    <name type="scientific">Capsicum baccatum</name>
    <name type="common">Peruvian pepper</name>
    <dbReference type="NCBI Taxonomy" id="33114"/>
    <lineage>
        <taxon>Eukaryota</taxon>
        <taxon>Viridiplantae</taxon>
        <taxon>Streptophyta</taxon>
        <taxon>Embryophyta</taxon>
        <taxon>Tracheophyta</taxon>
        <taxon>Spermatophyta</taxon>
        <taxon>Magnoliopsida</taxon>
        <taxon>eudicotyledons</taxon>
        <taxon>Gunneridae</taxon>
        <taxon>Pentapetalae</taxon>
        <taxon>asterids</taxon>
        <taxon>lamiids</taxon>
        <taxon>Solanales</taxon>
        <taxon>Solanaceae</taxon>
        <taxon>Solanoideae</taxon>
        <taxon>Capsiceae</taxon>
        <taxon>Capsicum</taxon>
    </lineage>
</organism>
<proteinExistence type="predicted"/>
<dbReference type="PANTHER" id="PTHR31541:SF25">
    <property type="entry name" value="GAMMA-GLIADIN B"/>
    <property type="match status" value="1"/>
</dbReference>
<evidence type="ECO:0000256" key="2">
    <source>
        <dbReference type="ARBA" id="ARBA00023015"/>
    </source>
</evidence>
<dbReference type="AlphaFoldDB" id="A0A2G2VG11"/>
<keyword evidence="3" id="KW-0238">DNA-binding</keyword>
<dbReference type="Proteomes" id="UP000224567">
    <property type="component" value="Unassembled WGS sequence"/>
</dbReference>
<evidence type="ECO:0000256" key="3">
    <source>
        <dbReference type="ARBA" id="ARBA00023125"/>
    </source>
</evidence>
<evidence type="ECO:0000256" key="5">
    <source>
        <dbReference type="ARBA" id="ARBA00023242"/>
    </source>
</evidence>
<dbReference type="SUPFAM" id="SSF101936">
    <property type="entry name" value="DNA-binding pseudobarrel domain"/>
    <property type="match status" value="1"/>
</dbReference>
<dbReference type="PANTHER" id="PTHR31541">
    <property type="entry name" value="B3 DOMAIN PLANT PROTEIN-RELATED"/>
    <property type="match status" value="1"/>
</dbReference>
<dbReference type="InterPro" id="IPR005508">
    <property type="entry name" value="At2g31720-like"/>
</dbReference>
<comment type="caution">
    <text evidence="6">The sequence shown here is derived from an EMBL/GenBank/DDBJ whole genome shotgun (WGS) entry which is preliminary data.</text>
</comment>
<dbReference type="InterPro" id="IPR015300">
    <property type="entry name" value="DNA-bd_pseudobarrel_sf"/>
</dbReference>
<dbReference type="OrthoDB" id="1060491at2759"/>
<evidence type="ECO:0000313" key="7">
    <source>
        <dbReference type="Proteomes" id="UP000224567"/>
    </source>
</evidence>
<evidence type="ECO:0000256" key="4">
    <source>
        <dbReference type="ARBA" id="ARBA00023163"/>
    </source>
</evidence>
<keyword evidence="4" id="KW-0804">Transcription</keyword>
<evidence type="ECO:0000256" key="1">
    <source>
        <dbReference type="ARBA" id="ARBA00004123"/>
    </source>
</evidence>
<accession>A0A2G2VG11</accession>
<gene>
    <name evidence="6" type="ORF">CQW23_28216</name>
</gene>
<dbReference type="Gene3D" id="2.40.330.10">
    <property type="entry name" value="DNA-binding pseudobarrel domain"/>
    <property type="match status" value="1"/>
</dbReference>
<dbReference type="EMBL" id="MLFT02000012">
    <property type="protein sequence ID" value="PHT31879.1"/>
    <property type="molecule type" value="Genomic_DNA"/>
</dbReference>
<dbReference type="GO" id="GO:0005634">
    <property type="term" value="C:nucleus"/>
    <property type="evidence" value="ECO:0007669"/>
    <property type="project" value="UniProtKB-SubCell"/>
</dbReference>
<reference evidence="6 7" key="1">
    <citation type="journal article" date="2017" name="Genome Biol.">
        <title>New reference genome sequences of hot pepper reveal the massive evolution of plant disease-resistance genes by retroduplication.</title>
        <authorList>
            <person name="Kim S."/>
            <person name="Park J."/>
            <person name="Yeom S.I."/>
            <person name="Kim Y.M."/>
            <person name="Seo E."/>
            <person name="Kim K.T."/>
            <person name="Kim M.S."/>
            <person name="Lee J.M."/>
            <person name="Cheong K."/>
            <person name="Shin H.S."/>
            <person name="Kim S.B."/>
            <person name="Han K."/>
            <person name="Lee J."/>
            <person name="Park M."/>
            <person name="Lee H.A."/>
            <person name="Lee H.Y."/>
            <person name="Lee Y."/>
            <person name="Oh S."/>
            <person name="Lee J.H."/>
            <person name="Choi E."/>
            <person name="Choi E."/>
            <person name="Lee S.E."/>
            <person name="Jeon J."/>
            <person name="Kim H."/>
            <person name="Choi G."/>
            <person name="Song H."/>
            <person name="Lee J."/>
            <person name="Lee S.C."/>
            <person name="Kwon J.K."/>
            <person name="Lee H.Y."/>
            <person name="Koo N."/>
            <person name="Hong Y."/>
            <person name="Kim R.W."/>
            <person name="Kang W.H."/>
            <person name="Huh J.H."/>
            <person name="Kang B.C."/>
            <person name="Yang T.J."/>
            <person name="Lee Y.H."/>
            <person name="Bennetzen J.L."/>
            <person name="Choi D."/>
        </authorList>
    </citation>
    <scope>NUCLEOTIDE SEQUENCE [LARGE SCALE GENOMIC DNA]</scope>
    <source>
        <strain evidence="7">cv. PBC81</strain>
    </source>
</reference>